<dbReference type="Gene3D" id="3.40.50.1000">
    <property type="entry name" value="HAD superfamily/HAD-like"/>
    <property type="match status" value="1"/>
</dbReference>
<evidence type="ECO:0000256" key="1">
    <source>
        <dbReference type="ARBA" id="ARBA00004496"/>
    </source>
</evidence>
<evidence type="ECO:0000313" key="8">
    <source>
        <dbReference type="EMBL" id="GAA4340806.1"/>
    </source>
</evidence>
<dbReference type="InterPro" id="IPR023214">
    <property type="entry name" value="HAD_sf"/>
</dbReference>
<keyword evidence="9" id="KW-1185">Reference proteome</keyword>
<evidence type="ECO:0000313" key="9">
    <source>
        <dbReference type="Proteomes" id="UP001501671"/>
    </source>
</evidence>
<protein>
    <recommendedName>
        <fullName evidence="7">D,D-heptose 1,7-bisphosphate phosphatase</fullName>
    </recommendedName>
</protein>
<evidence type="ECO:0000256" key="5">
    <source>
        <dbReference type="ARBA" id="ARBA00022801"/>
    </source>
</evidence>
<dbReference type="NCBIfam" id="NF006506">
    <property type="entry name" value="PRK08942.1"/>
    <property type="match status" value="1"/>
</dbReference>
<proteinExistence type="inferred from homology"/>
<keyword evidence="3" id="KW-0963">Cytoplasm</keyword>
<comment type="subcellular location">
    <subcellularLocation>
        <location evidence="1">Cytoplasm</location>
    </subcellularLocation>
</comment>
<dbReference type="Pfam" id="PF13242">
    <property type="entry name" value="Hydrolase_like"/>
    <property type="match status" value="1"/>
</dbReference>
<dbReference type="EMBL" id="BAABFO010000026">
    <property type="protein sequence ID" value="GAA4340806.1"/>
    <property type="molecule type" value="Genomic_DNA"/>
</dbReference>
<name>A0ABP8HL13_9BURK</name>
<keyword evidence="4" id="KW-0479">Metal-binding</keyword>
<dbReference type="InterPro" id="IPR006543">
    <property type="entry name" value="Histidinol-phos"/>
</dbReference>
<dbReference type="CDD" id="cd07503">
    <property type="entry name" value="HAD_HisB-N"/>
    <property type="match status" value="1"/>
</dbReference>
<dbReference type="PANTHER" id="PTHR42891:SF1">
    <property type="entry name" value="D-GLYCERO-BETA-D-MANNO-HEPTOSE-1,7-BISPHOSPHATE 7-PHOSPHATASE"/>
    <property type="match status" value="1"/>
</dbReference>
<dbReference type="Proteomes" id="UP001501671">
    <property type="component" value="Unassembled WGS sequence"/>
</dbReference>
<dbReference type="NCBIfam" id="TIGR01662">
    <property type="entry name" value="HAD-SF-IIIA"/>
    <property type="match status" value="1"/>
</dbReference>
<evidence type="ECO:0000256" key="4">
    <source>
        <dbReference type="ARBA" id="ARBA00022723"/>
    </source>
</evidence>
<sequence>MIAKKPALGPLSRHRLIVLDRDGVINHDSPDYIKSPDEWTAIPGSLEAIARMNRAGYRAVVATNQSGLGRGLYDAATLNAIHAKFKAELAKAGGTVDGIFICPHAPDEGCACRKPLPGLYHTIARRFDIDLAGVPSVGDSGRDLEAAYAAGCQPWLVLSGNGPSTLAQGKVPPGTVVWDSLMAVAEALEGHGENEDNG</sequence>
<dbReference type="InterPro" id="IPR036412">
    <property type="entry name" value="HAD-like_sf"/>
</dbReference>
<dbReference type="PANTHER" id="PTHR42891">
    <property type="entry name" value="D-GLYCERO-BETA-D-MANNO-HEPTOSE-1,7-BISPHOSPHATE 7-PHOSPHATASE"/>
    <property type="match status" value="1"/>
</dbReference>
<gene>
    <name evidence="8" type="primary">gmhB</name>
    <name evidence="8" type="ORF">GCM10023144_40860</name>
</gene>
<keyword evidence="5" id="KW-0378">Hydrolase</keyword>
<comment type="caution">
    <text evidence="8">The sequence shown here is derived from an EMBL/GenBank/DDBJ whole genome shotgun (WGS) entry which is preliminary data.</text>
</comment>
<organism evidence="8 9">
    <name type="scientific">Pigmentiphaga soli</name>
    <dbReference type="NCBI Taxonomy" id="1007095"/>
    <lineage>
        <taxon>Bacteria</taxon>
        <taxon>Pseudomonadati</taxon>
        <taxon>Pseudomonadota</taxon>
        <taxon>Betaproteobacteria</taxon>
        <taxon>Burkholderiales</taxon>
        <taxon>Alcaligenaceae</taxon>
        <taxon>Pigmentiphaga</taxon>
    </lineage>
</organism>
<dbReference type="InterPro" id="IPR004446">
    <property type="entry name" value="Heptose_bisP_phosphatase"/>
</dbReference>
<dbReference type="SUPFAM" id="SSF56784">
    <property type="entry name" value="HAD-like"/>
    <property type="match status" value="1"/>
</dbReference>
<accession>A0ABP8HL13</accession>
<comment type="similarity">
    <text evidence="2">Belongs to the GmhB family.</text>
</comment>
<evidence type="ECO:0000256" key="7">
    <source>
        <dbReference type="ARBA" id="ARBA00031828"/>
    </source>
</evidence>
<evidence type="ECO:0000256" key="3">
    <source>
        <dbReference type="ARBA" id="ARBA00022490"/>
    </source>
</evidence>
<reference evidence="9" key="1">
    <citation type="journal article" date="2019" name="Int. J. Syst. Evol. Microbiol.">
        <title>The Global Catalogue of Microorganisms (GCM) 10K type strain sequencing project: providing services to taxonomists for standard genome sequencing and annotation.</title>
        <authorList>
            <consortium name="The Broad Institute Genomics Platform"/>
            <consortium name="The Broad Institute Genome Sequencing Center for Infectious Disease"/>
            <person name="Wu L."/>
            <person name="Ma J."/>
        </authorList>
    </citation>
    <scope>NUCLEOTIDE SEQUENCE [LARGE SCALE GENOMIC DNA]</scope>
    <source>
        <strain evidence="9">JCM 17666</strain>
    </source>
</reference>
<dbReference type="NCBIfam" id="TIGR01656">
    <property type="entry name" value="Histidinol-ppas"/>
    <property type="match status" value="1"/>
</dbReference>
<evidence type="ECO:0000256" key="2">
    <source>
        <dbReference type="ARBA" id="ARBA00005628"/>
    </source>
</evidence>
<keyword evidence="6" id="KW-0119">Carbohydrate metabolism</keyword>
<evidence type="ECO:0000256" key="6">
    <source>
        <dbReference type="ARBA" id="ARBA00023277"/>
    </source>
</evidence>
<dbReference type="InterPro" id="IPR006549">
    <property type="entry name" value="HAD-SF_hydro_IIIA"/>
</dbReference>